<dbReference type="SUPFAM" id="SSF48239">
    <property type="entry name" value="Terpenoid cyclases/Protein prenyltransferases"/>
    <property type="match status" value="1"/>
</dbReference>
<dbReference type="Gene3D" id="1.50.10.160">
    <property type="match status" value="1"/>
</dbReference>
<evidence type="ECO:0000256" key="1">
    <source>
        <dbReference type="ARBA" id="ARBA00006333"/>
    </source>
</evidence>
<name>A0A6A5YM01_9PLEO</name>
<dbReference type="GO" id="GO:0000287">
    <property type="term" value="F:magnesium ion binding"/>
    <property type="evidence" value="ECO:0007669"/>
    <property type="project" value="TreeGrafter"/>
</dbReference>
<dbReference type="PANTHER" id="PTHR31739">
    <property type="entry name" value="ENT-COPALYL DIPHOSPHATE SYNTHASE, CHLOROPLASTIC"/>
    <property type="match status" value="1"/>
</dbReference>
<dbReference type="OrthoDB" id="2343925at2759"/>
<evidence type="ECO:0000256" key="3">
    <source>
        <dbReference type="SAM" id="MobiDB-lite"/>
    </source>
</evidence>
<sequence length="974" mass="108838">MDVLAPARGRPCPTPREVFAYISTKSEGDLTQFSSFSPALYDSAWMSMVYTPNGSIRFPQSFEHLLNTQLDDGTWISYGSQIDGILNTLASLLSMKERLKRTLVEMEKNSLYAKVEQAKDGVQNLLQEWDVDRTVHVGFEILVTSLLRQLEEGDIRFNFPGRTKLMAVYERKMAKIAPEMVYAPVQSTLLHSVEALAGVIDFDKLRHHCTEASGVLGSPSATAAYLMYATEWDDRAERYLERALDAYGNNGEVPSAFPTPIFEISWALSNLLSQTELATDVTSREVSRIVSFFERTVSDQKGTVGFAPGLLPDADDTARTLMTLKLLGVTVDPTLMLASFENGDHFRTYEYERNPSVSANCNVLLALLELDSASDCLSHITKILLFLLGAWSSGEVPDKWNISPQYTSMLMAEAFVGVLGRYNQGKLQGLGPAIALTKVPIALCQILLQTLGAQQPNGSWSSSLEETAYSIVTITHCRHLPFNQTLISCLDTALASARSFIEATYPVDESNHYFWVEKTTYQSSFLKAAYCSMAMHPKDRSDQTWSPEITSSFHMPEAQTKKLGILLTALPIFRKSPIASVDLVLLEAMHATKSLKEARHSVMERDSIGFTKDKYLEYIPVIWLACNNIGGHALKDRVVRDMVLLSLFNYQIDEYMESVIAELPIDKLDYLCTRIKIECGLATDSSSSKRDATTDEPLAKRRKLGIVANGAHSTSNTSDSGYEEGNDGSQDNSSLDPVVTVLRKYIAYVLRHSSVLQAPSWIQRSLAVELHNYLIGQINHNRDNRAFVSSKTSTKDYSYSSTELAQSTYWKWVNTTGADDTSCPFSWHFFICLVSKAGETCLDSTMARYFGESFVRHLAVLCRQYNDFGSATRDAEEENLNSIDFTEFRVTAGGLPDDNLVQKDVEATEKAKKHLMAIAEFERAQMELSLQMLKNDINGPDMTKQIQVFVDVTDTFGQIYVMKDIASRNQSKQK</sequence>
<dbReference type="GO" id="GO:0010333">
    <property type="term" value="F:terpene synthase activity"/>
    <property type="evidence" value="ECO:0007669"/>
    <property type="project" value="InterPro"/>
</dbReference>
<dbReference type="InterPro" id="IPR050148">
    <property type="entry name" value="Terpene_synthase-like"/>
</dbReference>
<feature type="region of interest" description="Disordered" evidence="3">
    <location>
        <begin position="710"/>
        <end position="733"/>
    </location>
</feature>
<organism evidence="4 5">
    <name type="scientific">Lophiotrema nucula</name>
    <dbReference type="NCBI Taxonomy" id="690887"/>
    <lineage>
        <taxon>Eukaryota</taxon>
        <taxon>Fungi</taxon>
        <taxon>Dikarya</taxon>
        <taxon>Ascomycota</taxon>
        <taxon>Pezizomycotina</taxon>
        <taxon>Dothideomycetes</taxon>
        <taxon>Pleosporomycetidae</taxon>
        <taxon>Pleosporales</taxon>
        <taxon>Lophiotremataceae</taxon>
        <taxon>Lophiotrema</taxon>
    </lineage>
</organism>
<feature type="coiled-coil region" evidence="2">
    <location>
        <begin position="89"/>
        <end position="128"/>
    </location>
</feature>
<evidence type="ECO:0000313" key="5">
    <source>
        <dbReference type="Proteomes" id="UP000799770"/>
    </source>
</evidence>
<evidence type="ECO:0000256" key="2">
    <source>
        <dbReference type="SAM" id="Coils"/>
    </source>
</evidence>
<proteinExistence type="inferred from homology"/>
<gene>
    <name evidence="4" type="ORF">BDV96DRAFT_587804</name>
</gene>
<keyword evidence="2" id="KW-0175">Coiled coil</keyword>
<evidence type="ECO:0008006" key="6">
    <source>
        <dbReference type="Google" id="ProtNLM"/>
    </source>
</evidence>
<dbReference type="AlphaFoldDB" id="A0A6A5YM01"/>
<feature type="compositionally biased region" description="Polar residues" evidence="3">
    <location>
        <begin position="711"/>
        <end position="720"/>
    </location>
</feature>
<dbReference type="InterPro" id="IPR008930">
    <property type="entry name" value="Terpenoid_cyclase/PrenylTrfase"/>
</dbReference>
<reference evidence="4" key="1">
    <citation type="journal article" date="2020" name="Stud. Mycol.">
        <title>101 Dothideomycetes genomes: a test case for predicting lifestyles and emergence of pathogens.</title>
        <authorList>
            <person name="Haridas S."/>
            <person name="Albert R."/>
            <person name="Binder M."/>
            <person name="Bloem J."/>
            <person name="Labutti K."/>
            <person name="Salamov A."/>
            <person name="Andreopoulos B."/>
            <person name="Baker S."/>
            <person name="Barry K."/>
            <person name="Bills G."/>
            <person name="Bluhm B."/>
            <person name="Cannon C."/>
            <person name="Castanera R."/>
            <person name="Culley D."/>
            <person name="Daum C."/>
            <person name="Ezra D."/>
            <person name="Gonzalez J."/>
            <person name="Henrissat B."/>
            <person name="Kuo A."/>
            <person name="Liang C."/>
            <person name="Lipzen A."/>
            <person name="Lutzoni F."/>
            <person name="Magnuson J."/>
            <person name="Mondo S."/>
            <person name="Nolan M."/>
            <person name="Ohm R."/>
            <person name="Pangilinan J."/>
            <person name="Park H.-J."/>
            <person name="Ramirez L."/>
            <person name="Alfaro M."/>
            <person name="Sun H."/>
            <person name="Tritt A."/>
            <person name="Yoshinaga Y."/>
            <person name="Zwiers L.-H."/>
            <person name="Turgeon B."/>
            <person name="Goodwin S."/>
            <person name="Spatafora J."/>
            <person name="Crous P."/>
            <person name="Grigoriev I."/>
        </authorList>
    </citation>
    <scope>NUCLEOTIDE SEQUENCE</scope>
    <source>
        <strain evidence="4">CBS 627.86</strain>
    </source>
</reference>
<keyword evidence="5" id="KW-1185">Reference proteome</keyword>
<evidence type="ECO:0000313" key="4">
    <source>
        <dbReference type="EMBL" id="KAF2108112.1"/>
    </source>
</evidence>
<comment type="similarity">
    <text evidence="1">Belongs to the terpene synthase family.</text>
</comment>
<dbReference type="EMBL" id="ML977349">
    <property type="protein sequence ID" value="KAF2108112.1"/>
    <property type="molecule type" value="Genomic_DNA"/>
</dbReference>
<dbReference type="Proteomes" id="UP000799770">
    <property type="component" value="Unassembled WGS sequence"/>
</dbReference>
<accession>A0A6A5YM01</accession>
<protein>
    <recommendedName>
        <fullName evidence="6">Ent-kaurene synthase</fullName>
    </recommendedName>
</protein>
<dbReference type="PANTHER" id="PTHR31739:SF25">
    <property type="entry name" value="(E,E)-GERANYLLINALOOL SYNTHASE"/>
    <property type="match status" value="1"/>
</dbReference>
<dbReference type="GO" id="GO:0016102">
    <property type="term" value="P:diterpenoid biosynthetic process"/>
    <property type="evidence" value="ECO:0007669"/>
    <property type="project" value="TreeGrafter"/>
</dbReference>